<dbReference type="RefSeq" id="WP_048862502.1">
    <property type="nucleotide sequence ID" value="NZ_BANB01000618.1"/>
</dbReference>
<dbReference type="AlphaFoldDB" id="A0A0D6PA62"/>
<gene>
    <name evidence="2" type="ORF">Asru_0618_04</name>
</gene>
<dbReference type="Pfam" id="PF00106">
    <property type="entry name" value="adh_short"/>
    <property type="match status" value="1"/>
</dbReference>
<name>A0A0D6PA62_9PROT</name>
<dbReference type="Proteomes" id="UP000032680">
    <property type="component" value="Unassembled WGS sequence"/>
</dbReference>
<dbReference type="SUPFAM" id="SSF51735">
    <property type="entry name" value="NAD(P)-binding Rossmann-fold domains"/>
    <property type="match status" value="1"/>
</dbReference>
<dbReference type="OrthoDB" id="109589at2"/>
<dbReference type="PANTHER" id="PTHR43157">
    <property type="entry name" value="PHOSPHATIDYLINOSITOL-GLYCAN BIOSYNTHESIS CLASS F PROTEIN-RELATED"/>
    <property type="match status" value="1"/>
</dbReference>
<dbReference type="PRINTS" id="PR00081">
    <property type="entry name" value="GDHRDH"/>
</dbReference>
<evidence type="ECO:0000313" key="3">
    <source>
        <dbReference type="Proteomes" id="UP000032680"/>
    </source>
</evidence>
<dbReference type="GO" id="GO:0016491">
    <property type="term" value="F:oxidoreductase activity"/>
    <property type="evidence" value="ECO:0007669"/>
    <property type="project" value="UniProtKB-KW"/>
</dbReference>
<proteinExistence type="predicted"/>
<evidence type="ECO:0000256" key="1">
    <source>
        <dbReference type="ARBA" id="ARBA00023002"/>
    </source>
</evidence>
<comment type="caution">
    <text evidence="2">The sequence shown here is derived from an EMBL/GenBank/DDBJ whole genome shotgun (WGS) entry which is preliminary data.</text>
</comment>
<dbReference type="PANTHER" id="PTHR43157:SF31">
    <property type="entry name" value="PHOSPHATIDYLINOSITOL-GLYCAN BIOSYNTHESIS CLASS F PROTEIN"/>
    <property type="match status" value="1"/>
</dbReference>
<organism evidence="2 3">
    <name type="scientific">Acidisphaera rubrifaciens HS-AP3</name>
    <dbReference type="NCBI Taxonomy" id="1231350"/>
    <lineage>
        <taxon>Bacteria</taxon>
        <taxon>Pseudomonadati</taxon>
        <taxon>Pseudomonadota</taxon>
        <taxon>Alphaproteobacteria</taxon>
        <taxon>Acetobacterales</taxon>
        <taxon>Acetobacteraceae</taxon>
        <taxon>Acidisphaera</taxon>
    </lineage>
</organism>
<reference evidence="2 3" key="1">
    <citation type="submission" date="2012-11" db="EMBL/GenBank/DDBJ databases">
        <title>Whole genome sequence of Acidisphaera rubrifaciens HS-AP3.</title>
        <authorList>
            <person name="Azuma Y."/>
            <person name="Higashiura N."/>
            <person name="Hirakawa H."/>
            <person name="Matsushita K."/>
        </authorList>
    </citation>
    <scope>NUCLEOTIDE SEQUENCE [LARGE SCALE GENOMIC DNA]</scope>
    <source>
        <strain evidence="2 3">HS-AP3</strain>
    </source>
</reference>
<dbReference type="InterPro" id="IPR002347">
    <property type="entry name" value="SDR_fam"/>
</dbReference>
<dbReference type="NCBIfam" id="NF004846">
    <property type="entry name" value="PRK06197.1"/>
    <property type="match status" value="1"/>
</dbReference>
<evidence type="ECO:0000313" key="2">
    <source>
        <dbReference type="EMBL" id="GAN78098.1"/>
    </source>
</evidence>
<dbReference type="InterPro" id="IPR036291">
    <property type="entry name" value="NAD(P)-bd_dom_sf"/>
</dbReference>
<keyword evidence="1" id="KW-0560">Oxidoreductase</keyword>
<protein>
    <submittedName>
        <fullName evidence="2">Oxidoreductase/dehydrogenase</fullName>
    </submittedName>
</protein>
<accession>A0A0D6PA62</accession>
<dbReference type="EMBL" id="BANB01000618">
    <property type="protein sequence ID" value="GAN78098.1"/>
    <property type="molecule type" value="Genomic_DNA"/>
</dbReference>
<dbReference type="Gene3D" id="3.40.50.720">
    <property type="entry name" value="NAD(P)-binding Rossmann-like Domain"/>
    <property type="match status" value="1"/>
</dbReference>
<sequence>MARAWGLADIPDQTGRRALVTGATNGIGLEMAAALAGRGAEVIMTGRDDARGAASVAEVRRRHPRANARFVHADAARLMAMRTLAQTVAGDGQPLDILINNAGLVAPPRRLTTADGFELQFGVNFLAPYMLTALLLPAIARAPAGRIVTVASIAHRRARIDFDDPQSTKAYARLRAYAQSKLADLILAIELDRRLRAAGSPVASIAAHPGVALTNIFAGAEIPFVNLLKPTVFRLFAHGPVPGALPVLYAATAPDARPGGYYGPTGASERRGPVGAAKIEPQASDPATGTRLIALAEALTGVALRIP</sequence>
<keyword evidence="3" id="KW-1185">Reference proteome</keyword>